<keyword evidence="8" id="KW-0547">Nucleotide-binding</keyword>
<dbReference type="CDD" id="cd06225">
    <property type="entry name" value="HAMP"/>
    <property type="match status" value="1"/>
</dbReference>
<evidence type="ECO:0000256" key="8">
    <source>
        <dbReference type="ARBA" id="ARBA00022741"/>
    </source>
</evidence>
<accession>H6NKQ9</accession>
<dbReference type="InterPro" id="IPR033479">
    <property type="entry name" value="dCache_1"/>
</dbReference>
<dbReference type="Gene3D" id="3.30.450.20">
    <property type="entry name" value="PAS domain"/>
    <property type="match status" value="2"/>
</dbReference>
<evidence type="ECO:0000256" key="7">
    <source>
        <dbReference type="ARBA" id="ARBA00022692"/>
    </source>
</evidence>
<feature type="domain" description="HAMP" evidence="17">
    <location>
        <begin position="326"/>
        <end position="378"/>
    </location>
</feature>
<dbReference type="GO" id="GO:0005524">
    <property type="term" value="F:ATP binding"/>
    <property type="evidence" value="ECO:0007669"/>
    <property type="project" value="UniProtKB-KW"/>
</dbReference>
<dbReference type="GO" id="GO:0005886">
    <property type="term" value="C:plasma membrane"/>
    <property type="evidence" value="ECO:0007669"/>
    <property type="project" value="UniProtKB-SubCell"/>
</dbReference>
<evidence type="ECO:0000256" key="13">
    <source>
        <dbReference type="ARBA" id="ARBA00023136"/>
    </source>
</evidence>
<dbReference type="AlphaFoldDB" id="H6NKQ9"/>
<feature type="domain" description="Histidine kinase" evidence="16">
    <location>
        <begin position="489"/>
        <end position="600"/>
    </location>
</feature>
<comment type="subcellular location">
    <subcellularLocation>
        <location evidence="2">Cell membrane</location>
        <topology evidence="2">Multi-pass membrane protein</topology>
    </subcellularLocation>
</comment>
<keyword evidence="9 18" id="KW-0418">Kinase</keyword>
<evidence type="ECO:0000256" key="2">
    <source>
        <dbReference type="ARBA" id="ARBA00004651"/>
    </source>
</evidence>
<feature type="transmembrane region" description="Helical" evidence="15">
    <location>
        <begin position="302"/>
        <end position="324"/>
    </location>
</feature>
<dbReference type="EC" id="2.7.13.3" evidence="3"/>
<evidence type="ECO:0000256" key="3">
    <source>
        <dbReference type="ARBA" id="ARBA00012438"/>
    </source>
</evidence>
<evidence type="ECO:0000259" key="17">
    <source>
        <dbReference type="PROSITE" id="PS50885"/>
    </source>
</evidence>
<evidence type="ECO:0000256" key="5">
    <source>
        <dbReference type="ARBA" id="ARBA00022553"/>
    </source>
</evidence>
<dbReference type="SMART" id="SM00387">
    <property type="entry name" value="HATPase_c"/>
    <property type="match status" value="1"/>
</dbReference>
<evidence type="ECO:0000256" key="15">
    <source>
        <dbReference type="SAM" id="Phobius"/>
    </source>
</evidence>
<dbReference type="PROSITE" id="PS50885">
    <property type="entry name" value="HAMP"/>
    <property type="match status" value="1"/>
</dbReference>
<organism evidence="18 19">
    <name type="scientific">Paenibacillus mucilaginosus 3016</name>
    <dbReference type="NCBI Taxonomy" id="1116391"/>
    <lineage>
        <taxon>Bacteria</taxon>
        <taxon>Bacillati</taxon>
        <taxon>Bacillota</taxon>
        <taxon>Bacilli</taxon>
        <taxon>Bacillales</taxon>
        <taxon>Paenibacillaceae</taxon>
        <taxon>Paenibacillus</taxon>
    </lineage>
</organism>
<feature type="transmembrane region" description="Helical" evidence="15">
    <location>
        <begin position="26"/>
        <end position="50"/>
    </location>
</feature>
<reference evidence="18 19" key="1">
    <citation type="journal article" date="2012" name="J. Bacteriol.">
        <title>Complete Genome Sequence of Paenibacillus mucilaginosus 3016, a Bacterium Functional as Microbial Fertilizer.</title>
        <authorList>
            <person name="Ma M."/>
            <person name="Wang Z."/>
            <person name="Li L."/>
            <person name="Jiang X."/>
            <person name="Guan D."/>
            <person name="Cao F."/>
            <person name="Chen H."/>
            <person name="Wang X."/>
            <person name="Shen D."/>
            <person name="Du B."/>
            <person name="Li J."/>
        </authorList>
    </citation>
    <scope>NUCLEOTIDE SEQUENCE [LARGE SCALE GENOMIC DNA]</scope>
    <source>
        <strain evidence="18 19">3016</strain>
    </source>
</reference>
<dbReference type="InterPro" id="IPR050640">
    <property type="entry name" value="Bact_2-comp_sensor_kinase"/>
</dbReference>
<sequence length="608" mass="69045">MKRRVPQPPGRGPLSSLIDIWKVKSIQFIITASFMLMTLLVMVVVSVLLYDKFARTAEQNAFIGNEQIVEQVKLNVEMYLDGMDQAFKMVDERIRASKTVPDPKLEEQLRTILETRSDVVSMALFTAQGTPLAHLPETEMRRNTRITDQSWFRSAVENPGHVTVSLPHVQNLYKGRYPWVVSMSKSIILERDGVREPAMLLVDFNFKTIDDLLSRVSLGQRGYVYIIDESAGNMVYHPQQQLIYAGLKYENVEQAMKYAYGNYVDDSTGETRLITIQTVNNIGWKMIGVSYMNEIVTAKREIGWFLAWLMLGALVFVLLLSAFMSAKISQPIRRLERSMSKVEQGVFDIHIQEGGEDEVGRLSRRFNLMVARIRELMEQSVKEQEAKRKSELEVLQSQINPHFLYNTLNSVVRLAGSGKSEEVIRMITSLSKFFRISLSKGKSVITVQEELEHVRNYLIIQTMRYKNKFRFEIECEDEVKDCPTVKLILQPVVENAIYHGIEMMVDEGFIRIRAERAGDRVRITVADDGLGMPPEKVKGLLQAEAPENGGPGPGSSSGSGVGIRNVHERIRLMYGEEYGLEIESRLEEGTTVTLWIPYRTGVRGGEAG</sequence>
<evidence type="ECO:0000256" key="12">
    <source>
        <dbReference type="ARBA" id="ARBA00023012"/>
    </source>
</evidence>
<evidence type="ECO:0000256" key="1">
    <source>
        <dbReference type="ARBA" id="ARBA00000085"/>
    </source>
</evidence>
<keyword evidence="11 15" id="KW-1133">Transmembrane helix</keyword>
<evidence type="ECO:0000256" key="4">
    <source>
        <dbReference type="ARBA" id="ARBA00022475"/>
    </source>
</evidence>
<comment type="catalytic activity">
    <reaction evidence="1">
        <text>ATP + protein L-histidine = ADP + protein N-phospho-L-histidine.</text>
        <dbReference type="EC" id="2.7.13.3"/>
    </reaction>
</comment>
<keyword evidence="6" id="KW-0808">Transferase</keyword>
<feature type="compositionally biased region" description="Gly residues" evidence="14">
    <location>
        <begin position="549"/>
        <end position="561"/>
    </location>
</feature>
<dbReference type="SMART" id="SM00304">
    <property type="entry name" value="HAMP"/>
    <property type="match status" value="1"/>
</dbReference>
<dbReference type="InterPro" id="IPR003660">
    <property type="entry name" value="HAMP_dom"/>
</dbReference>
<dbReference type="EMBL" id="CP003235">
    <property type="protein sequence ID" value="AFC33196.1"/>
    <property type="molecule type" value="Genomic_DNA"/>
</dbReference>
<dbReference type="Gene3D" id="6.10.340.10">
    <property type="match status" value="1"/>
</dbReference>
<keyword evidence="4" id="KW-1003">Cell membrane</keyword>
<evidence type="ECO:0000313" key="19">
    <source>
        <dbReference type="Proteomes" id="UP000007523"/>
    </source>
</evidence>
<gene>
    <name evidence="18" type="ORF">PM3016_6573</name>
</gene>
<feature type="region of interest" description="Disordered" evidence="14">
    <location>
        <begin position="543"/>
        <end position="562"/>
    </location>
</feature>
<keyword evidence="13 15" id="KW-0472">Membrane</keyword>
<dbReference type="STRING" id="1116391.PM3016_6573"/>
<keyword evidence="10" id="KW-0067">ATP-binding</keyword>
<dbReference type="SUPFAM" id="SSF158472">
    <property type="entry name" value="HAMP domain-like"/>
    <property type="match status" value="1"/>
</dbReference>
<dbReference type="HOGENOM" id="CLU_020473_6_0_9"/>
<dbReference type="KEGG" id="pmq:PM3016_6573"/>
<dbReference type="SUPFAM" id="SSF55874">
    <property type="entry name" value="ATPase domain of HSP90 chaperone/DNA topoisomerase II/histidine kinase"/>
    <property type="match status" value="1"/>
</dbReference>
<dbReference type="Gene3D" id="3.30.565.10">
    <property type="entry name" value="Histidine kinase-like ATPase, C-terminal domain"/>
    <property type="match status" value="1"/>
</dbReference>
<evidence type="ECO:0000256" key="14">
    <source>
        <dbReference type="SAM" id="MobiDB-lite"/>
    </source>
</evidence>
<dbReference type="PANTHER" id="PTHR34220">
    <property type="entry name" value="SENSOR HISTIDINE KINASE YPDA"/>
    <property type="match status" value="1"/>
</dbReference>
<dbReference type="CDD" id="cd12912">
    <property type="entry name" value="PDC2_MCP_like"/>
    <property type="match status" value="1"/>
</dbReference>
<dbReference type="Pfam" id="PF02518">
    <property type="entry name" value="HATPase_c"/>
    <property type="match status" value="1"/>
</dbReference>
<protein>
    <recommendedName>
        <fullName evidence="3">histidine kinase</fullName>
        <ecNumber evidence="3">2.7.13.3</ecNumber>
    </recommendedName>
</protein>
<dbReference type="PANTHER" id="PTHR34220:SF7">
    <property type="entry name" value="SENSOR HISTIDINE KINASE YPDA"/>
    <property type="match status" value="1"/>
</dbReference>
<dbReference type="InterPro" id="IPR010559">
    <property type="entry name" value="Sig_transdc_His_kin_internal"/>
</dbReference>
<dbReference type="InterPro" id="IPR005467">
    <property type="entry name" value="His_kinase_dom"/>
</dbReference>
<dbReference type="InterPro" id="IPR003594">
    <property type="entry name" value="HATPase_dom"/>
</dbReference>
<dbReference type="GO" id="GO:0000155">
    <property type="term" value="F:phosphorelay sensor kinase activity"/>
    <property type="evidence" value="ECO:0007669"/>
    <property type="project" value="InterPro"/>
</dbReference>
<dbReference type="Pfam" id="PF06580">
    <property type="entry name" value="His_kinase"/>
    <property type="match status" value="1"/>
</dbReference>
<dbReference type="PRINTS" id="PR00344">
    <property type="entry name" value="BCTRLSENSOR"/>
</dbReference>
<keyword evidence="5" id="KW-0597">Phosphoprotein</keyword>
<dbReference type="Proteomes" id="UP000007523">
    <property type="component" value="Chromosome"/>
</dbReference>
<dbReference type="Pfam" id="PF00672">
    <property type="entry name" value="HAMP"/>
    <property type="match status" value="1"/>
</dbReference>
<evidence type="ECO:0000256" key="10">
    <source>
        <dbReference type="ARBA" id="ARBA00022840"/>
    </source>
</evidence>
<evidence type="ECO:0000259" key="16">
    <source>
        <dbReference type="PROSITE" id="PS50109"/>
    </source>
</evidence>
<keyword evidence="12" id="KW-0902">Two-component regulatory system</keyword>
<dbReference type="InterPro" id="IPR036890">
    <property type="entry name" value="HATPase_C_sf"/>
</dbReference>
<evidence type="ECO:0000256" key="11">
    <source>
        <dbReference type="ARBA" id="ARBA00022989"/>
    </source>
</evidence>
<evidence type="ECO:0000313" key="18">
    <source>
        <dbReference type="EMBL" id="AFC33196.1"/>
    </source>
</evidence>
<name>H6NKQ9_9BACL</name>
<dbReference type="PROSITE" id="PS50109">
    <property type="entry name" value="HIS_KIN"/>
    <property type="match status" value="1"/>
</dbReference>
<proteinExistence type="predicted"/>
<dbReference type="InterPro" id="IPR004358">
    <property type="entry name" value="Sig_transdc_His_kin-like_C"/>
</dbReference>
<evidence type="ECO:0000256" key="9">
    <source>
        <dbReference type="ARBA" id="ARBA00022777"/>
    </source>
</evidence>
<keyword evidence="7 15" id="KW-0812">Transmembrane</keyword>
<keyword evidence="19" id="KW-1185">Reference proteome</keyword>
<dbReference type="Pfam" id="PF02743">
    <property type="entry name" value="dCache_1"/>
    <property type="match status" value="1"/>
</dbReference>
<dbReference type="RefSeq" id="WP_014372263.1">
    <property type="nucleotide sequence ID" value="NC_016935.1"/>
</dbReference>
<evidence type="ECO:0000256" key="6">
    <source>
        <dbReference type="ARBA" id="ARBA00022679"/>
    </source>
</evidence>